<evidence type="ECO:0000313" key="8">
    <source>
        <dbReference type="EMBL" id="KAJ1978002.1"/>
    </source>
</evidence>
<feature type="binding site" evidence="5">
    <location>
        <position position="326"/>
    </location>
    <ligand>
        <name>a divalent metal cation</name>
        <dbReference type="ChEBI" id="CHEBI:60240"/>
        <label>2</label>
        <note>catalytic</note>
    </ligand>
</feature>
<protein>
    <recommendedName>
        <fullName evidence="6">Methionine aminopeptidase</fullName>
        <ecNumber evidence="6">3.4.11.18</ecNumber>
    </recommendedName>
</protein>
<keyword evidence="1 5" id="KW-0031">Aminopeptidase</keyword>
<dbReference type="PRINTS" id="PR00599">
    <property type="entry name" value="MAPEPTIDASE"/>
</dbReference>
<dbReference type="EMBL" id="JANBQB010000305">
    <property type="protein sequence ID" value="KAJ1978002.1"/>
    <property type="molecule type" value="Genomic_DNA"/>
</dbReference>
<dbReference type="AlphaFoldDB" id="A0A9W8E8B7"/>
<accession>A0A9W8E8B7</accession>
<keyword evidence="2 5" id="KW-0645">Protease</keyword>
<comment type="function">
    <text evidence="6">Cotranslationally removes the N-terminal methionine from nascent proteins. The N-terminal methionine is often cleaved when the second residue in the primary sequence is small and uncharged (Met-Ala-, Cys, Gly, Pro, Ser, Thr, or Val).</text>
</comment>
<dbReference type="InterPro" id="IPR036005">
    <property type="entry name" value="Creatinase/aminopeptidase-like"/>
</dbReference>
<feature type="binding site" evidence="5">
    <location>
        <position position="200"/>
    </location>
    <ligand>
        <name>a divalent metal cation</name>
        <dbReference type="ChEBI" id="CHEBI:60240"/>
        <label>2</label>
        <note>catalytic</note>
    </ligand>
</feature>
<feature type="binding site" evidence="5">
    <location>
        <position position="189"/>
    </location>
    <ligand>
        <name>a divalent metal cation</name>
        <dbReference type="ChEBI" id="CHEBI:60240"/>
        <label>1</label>
    </ligand>
</feature>
<name>A0A9W8E8B7_9FUNG</name>
<dbReference type="Gene3D" id="3.90.230.10">
    <property type="entry name" value="Creatinase/methionine aminopeptidase superfamily"/>
    <property type="match status" value="1"/>
</dbReference>
<dbReference type="Pfam" id="PF00557">
    <property type="entry name" value="Peptidase_M24"/>
    <property type="match status" value="1"/>
</dbReference>
<reference evidence="8" key="1">
    <citation type="submission" date="2022-07" db="EMBL/GenBank/DDBJ databases">
        <title>Phylogenomic reconstructions and comparative analyses of Kickxellomycotina fungi.</title>
        <authorList>
            <person name="Reynolds N.K."/>
            <person name="Stajich J.E."/>
            <person name="Barry K."/>
            <person name="Grigoriev I.V."/>
            <person name="Crous P."/>
            <person name="Smith M.E."/>
        </authorList>
    </citation>
    <scope>NUCLEOTIDE SEQUENCE</scope>
    <source>
        <strain evidence="8">RSA 567</strain>
    </source>
</reference>
<evidence type="ECO:0000259" key="7">
    <source>
        <dbReference type="Pfam" id="PF00557"/>
    </source>
</evidence>
<dbReference type="PANTHER" id="PTHR43330">
    <property type="entry name" value="METHIONINE AMINOPEPTIDASE"/>
    <property type="match status" value="1"/>
</dbReference>
<dbReference type="GO" id="GO:0004239">
    <property type="term" value="F:initiator methionyl aminopeptidase activity"/>
    <property type="evidence" value="ECO:0007669"/>
    <property type="project" value="UniProtKB-UniRule"/>
</dbReference>
<dbReference type="NCBIfam" id="TIGR00500">
    <property type="entry name" value="met_pdase_I"/>
    <property type="match status" value="1"/>
</dbReference>
<dbReference type="GO" id="GO:0046872">
    <property type="term" value="F:metal ion binding"/>
    <property type="evidence" value="ECO:0007669"/>
    <property type="project" value="UniProtKB-UniRule"/>
</dbReference>
<feature type="binding site" evidence="5">
    <location>
        <position position="326"/>
    </location>
    <ligand>
        <name>a divalent metal cation</name>
        <dbReference type="ChEBI" id="CHEBI:60240"/>
        <label>1</label>
    </ligand>
</feature>
<evidence type="ECO:0000256" key="6">
    <source>
        <dbReference type="RuleBase" id="RU003653"/>
    </source>
</evidence>
<dbReference type="GO" id="GO:0006508">
    <property type="term" value="P:proteolysis"/>
    <property type="evidence" value="ECO:0007669"/>
    <property type="project" value="UniProtKB-KW"/>
</dbReference>
<evidence type="ECO:0000256" key="1">
    <source>
        <dbReference type="ARBA" id="ARBA00022438"/>
    </source>
</evidence>
<dbReference type="SUPFAM" id="SSF55920">
    <property type="entry name" value="Creatinase/aminopeptidase"/>
    <property type="match status" value="1"/>
</dbReference>
<comment type="catalytic activity">
    <reaction evidence="5 6">
        <text>Release of N-terminal amino acids, preferentially methionine, from peptides and arylamides.</text>
        <dbReference type="EC" id="3.4.11.18"/>
    </reaction>
</comment>
<dbReference type="InterPro" id="IPR001714">
    <property type="entry name" value="Pept_M24_MAP"/>
</dbReference>
<feature type="domain" description="Peptidase M24" evidence="7">
    <location>
        <begin position="107"/>
        <end position="333"/>
    </location>
</feature>
<evidence type="ECO:0000313" key="9">
    <source>
        <dbReference type="Proteomes" id="UP001151582"/>
    </source>
</evidence>
<sequence>MLHNQAHHFSLPGRLLPQPLGRRIATSAGLQLRKKPTFTTANTLSHFGCFARVVPTELRNATPAPHYIVPSHIPYPTYATTQAPAPTALGASTDQAIQYTNPADLTRIRRACRLAASTLDYIQPYVQPGITTQRLDEIIYAYIIENHAYPSPLRYNGFPAASCTSVNNIMAHGIPDKRPLHDGDIINIDITVYKDGFHGDTSRTFLVGRVDRPGRKLVAAAREALMAGVNVCGPGVPLRKIGEAIEDVVTKQGLHVAELLAGHGIGREFHCYPTIAHHRNSEAGTMETGMVFTVEPALCQGDTMGLLWPDQWTVGTMDGGRSAQFEHTVLITDTGHEVLT</sequence>
<comment type="similarity">
    <text evidence="5">Belongs to the peptidase M24A family. Methionine aminopeptidase type 1 subfamily.</text>
</comment>
<dbReference type="GO" id="GO:0070006">
    <property type="term" value="F:metalloaminopeptidase activity"/>
    <property type="evidence" value="ECO:0007669"/>
    <property type="project" value="UniProtKB-UniRule"/>
</dbReference>
<dbReference type="Proteomes" id="UP001151582">
    <property type="component" value="Unassembled WGS sequence"/>
</dbReference>
<feature type="binding site" evidence="5">
    <location>
        <position position="200"/>
    </location>
    <ligand>
        <name>a divalent metal cation</name>
        <dbReference type="ChEBI" id="CHEBI:60240"/>
        <label>1</label>
    </ligand>
</feature>
<evidence type="ECO:0000256" key="2">
    <source>
        <dbReference type="ARBA" id="ARBA00022670"/>
    </source>
</evidence>
<evidence type="ECO:0000256" key="4">
    <source>
        <dbReference type="ARBA" id="ARBA00022801"/>
    </source>
</evidence>
<feature type="binding site" evidence="5">
    <location>
        <position position="270"/>
    </location>
    <ligand>
        <name>substrate</name>
    </ligand>
</feature>
<gene>
    <name evidence="8" type="ORF">H4R34_003366</name>
</gene>
<feature type="binding site" evidence="5">
    <location>
        <position position="263"/>
    </location>
    <ligand>
        <name>a divalent metal cation</name>
        <dbReference type="ChEBI" id="CHEBI:60240"/>
        <label>2</label>
        <note>catalytic</note>
    </ligand>
</feature>
<feature type="binding site" evidence="5">
    <location>
        <position position="295"/>
    </location>
    <ligand>
        <name>a divalent metal cation</name>
        <dbReference type="ChEBI" id="CHEBI:60240"/>
        <label>2</label>
        <note>catalytic</note>
    </ligand>
</feature>
<dbReference type="InterPro" id="IPR002467">
    <property type="entry name" value="Pept_M24A_MAP1"/>
</dbReference>
<comment type="caution">
    <text evidence="8">The sequence shown here is derived from an EMBL/GenBank/DDBJ whole genome shotgun (WGS) entry which is preliminary data.</text>
</comment>
<keyword evidence="9" id="KW-1185">Reference proteome</keyword>
<organism evidence="8 9">
    <name type="scientific">Dimargaris verticillata</name>
    <dbReference type="NCBI Taxonomy" id="2761393"/>
    <lineage>
        <taxon>Eukaryota</taxon>
        <taxon>Fungi</taxon>
        <taxon>Fungi incertae sedis</taxon>
        <taxon>Zoopagomycota</taxon>
        <taxon>Kickxellomycotina</taxon>
        <taxon>Dimargaritomycetes</taxon>
        <taxon>Dimargaritales</taxon>
        <taxon>Dimargaritaceae</taxon>
        <taxon>Dimargaris</taxon>
    </lineage>
</organism>
<evidence type="ECO:0000256" key="3">
    <source>
        <dbReference type="ARBA" id="ARBA00022723"/>
    </source>
</evidence>
<dbReference type="CDD" id="cd01086">
    <property type="entry name" value="MetAP1"/>
    <property type="match status" value="1"/>
</dbReference>
<proteinExistence type="inferred from homology"/>
<comment type="cofactor">
    <cofactor evidence="5">
        <name>Co(2+)</name>
        <dbReference type="ChEBI" id="CHEBI:48828"/>
    </cofactor>
    <cofactor evidence="5">
        <name>Zn(2+)</name>
        <dbReference type="ChEBI" id="CHEBI:29105"/>
    </cofactor>
    <cofactor evidence="5">
        <name>Mn(2+)</name>
        <dbReference type="ChEBI" id="CHEBI:29035"/>
    </cofactor>
    <cofactor evidence="5">
        <name>Fe(2+)</name>
        <dbReference type="ChEBI" id="CHEBI:29033"/>
    </cofactor>
    <text evidence="5">Binds 2 divalent metal cations per subunit. Has a high-affinity and a low affinity metal-binding site. The true nature of the physiological cofactor is under debate. The enzyme is active with cobalt, zinc, manganese or divalent iron ions. Most likely, methionine aminopeptidases function as mononuclear Fe(2+)-metalloproteases under physiological conditions, and the catalytically relevant metal-binding site has been assigned to the histidine-containing high-affinity site.</text>
</comment>
<dbReference type="PANTHER" id="PTHR43330:SF8">
    <property type="entry name" value="METHIONINE AMINOPEPTIDASE 1D, MITOCHONDRIAL"/>
    <property type="match status" value="1"/>
</dbReference>
<evidence type="ECO:0000256" key="5">
    <source>
        <dbReference type="HAMAP-Rule" id="MF_03174"/>
    </source>
</evidence>
<keyword evidence="3 5" id="KW-0479">Metal-binding</keyword>
<dbReference type="InterPro" id="IPR000994">
    <property type="entry name" value="Pept_M24"/>
</dbReference>
<keyword evidence="4 5" id="KW-0378">Hydrolase</keyword>
<dbReference type="OrthoDB" id="3209743at2759"/>
<feature type="binding site" evidence="5">
    <location>
        <position position="172"/>
    </location>
    <ligand>
        <name>substrate</name>
    </ligand>
</feature>
<dbReference type="EC" id="3.4.11.18" evidence="6"/>
<dbReference type="HAMAP" id="MF_01974">
    <property type="entry name" value="MetAP_1"/>
    <property type="match status" value="1"/>
</dbReference>